<proteinExistence type="inferred from homology"/>
<comment type="subcellular location">
    <subcellularLocation>
        <location evidence="1">Cell membrane</location>
        <topology evidence="1">Multi-pass membrane protein</topology>
    </subcellularLocation>
</comment>
<dbReference type="RefSeq" id="WP_151422146.1">
    <property type="nucleotide sequence ID" value="NZ_WBJX01000001.1"/>
</dbReference>
<feature type="transmembrane region" description="Helical" evidence="7">
    <location>
        <begin position="212"/>
        <end position="229"/>
    </location>
</feature>
<feature type="transmembrane region" description="Helical" evidence="7">
    <location>
        <begin position="249"/>
        <end position="269"/>
    </location>
</feature>
<reference evidence="9 10" key="1">
    <citation type="submission" date="2019-09" db="EMBL/GenBank/DDBJ databases">
        <title>Phylogeny of genus Pseudoclavibacter and closely related genus.</title>
        <authorList>
            <person name="Li Y."/>
        </authorList>
    </citation>
    <scope>NUCLEOTIDE SEQUENCE [LARGE SCALE GENOMIC DNA]</scope>
    <source>
        <strain evidence="9 10">THG-MD12</strain>
    </source>
</reference>
<comment type="caution">
    <text evidence="9">The sequence shown here is derived from an EMBL/GenBank/DDBJ whole genome shotgun (WGS) entry which is preliminary data.</text>
</comment>
<evidence type="ECO:0000259" key="8">
    <source>
        <dbReference type="Pfam" id="PF01757"/>
    </source>
</evidence>
<dbReference type="Proteomes" id="UP000490386">
    <property type="component" value="Unassembled WGS sequence"/>
</dbReference>
<name>A0A7J5B4T1_9MICO</name>
<feature type="transmembrane region" description="Helical" evidence="7">
    <location>
        <begin position="186"/>
        <end position="206"/>
    </location>
</feature>
<keyword evidence="9" id="KW-0012">Acyltransferase</keyword>
<evidence type="ECO:0000256" key="4">
    <source>
        <dbReference type="ARBA" id="ARBA00022692"/>
    </source>
</evidence>
<feature type="transmembrane region" description="Helical" evidence="7">
    <location>
        <begin position="83"/>
        <end position="102"/>
    </location>
</feature>
<evidence type="ECO:0000256" key="5">
    <source>
        <dbReference type="ARBA" id="ARBA00022989"/>
    </source>
</evidence>
<feature type="transmembrane region" description="Helical" evidence="7">
    <location>
        <begin position="275"/>
        <end position="295"/>
    </location>
</feature>
<dbReference type="GO" id="GO:0005886">
    <property type="term" value="C:plasma membrane"/>
    <property type="evidence" value="ECO:0007669"/>
    <property type="project" value="UniProtKB-SubCell"/>
</dbReference>
<feature type="transmembrane region" description="Helical" evidence="7">
    <location>
        <begin position="158"/>
        <end position="174"/>
    </location>
</feature>
<evidence type="ECO:0000256" key="7">
    <source>
        <dbReference type="SAM" id="Phobius"/>
    </source>
</evidence>
<dbReference type="PANTHER" id="PTHR40074:SF2">
    <property type="entry name" value="O-ACETYLTRANSFERASE WECH"/>
    <property type="match status" value="1"/>
</dbReference>
<keyword evidence="10" id="KW-1185">Reference proteome</keyword>
<evidence type="ECO:0000256" key="2">
    <source>
        <dbReference type="ARBA" id="ARBA00007400"/>
    </source>
</evidence>
<organism evidence="9 10">
    <name type="scientific">Pseudoclavibacter terrae</name>
    <dbReference type="NCBI Taxonomy" id="1530195"/>
    <lineage>
        <taxon>Bacteria</taxon>
        <taxon>Bacillati</taxon>
        <taxon>Actinomycetota</taxon>
        <taxon>Actinomycetes</taxon>
        <taxon>Micrococcales</taxon>
        <taxon>Microbacteriaceae</taxon>
        <taxon>Pseudoclavibacter</taxon>
    </lineage>
</organism>
<evidence type="ECO:0000313" key="10">
    <source>
        <dbReference type="Proteomes" id="UP000490386"/>
    </source>
</evidence>
<evidence type="ECO:0000256" key="6">
    <source>
        <dbReference type="ARBA" id="ARBA00023136"/>
    </source>
</evidence>
<dbReference type="OrthoDB" id="3265718at2"/>
<feature type="transmembrane region" description="Helical" evidence="7">
    <location>
        <begin position="12"/>
        <end position="30"/>
    </location>
</feature>
<evidence type="ECO:0000256" key="1">
    <source>
        <dbReference type="ARBA" id="ARBA00004651"/>
    </source>
</evidence>
<accession>A0A7J5B4T1</accession>
<keyword evidence="4 7" id="KW-0812">Transmembrane</keyword>
<comment type="similarity">
    <text evidence="2">Belongs to the acyltransferase 3 family.</text>
</comment>
<evidence type="ECO:0000256" key="3">
    <source>
        <dbReference type="ARBA" id="ARBA00022475"/>
    </source>
</evidence>
<dbReference type="AlphaFoldDB" id="A0A7J5B4T1"/>
<sequence length="317" mass="35312">MRETWMDALRGIAMLLVVLFHAGTGVAYFGDFYPRGIEVFNQIVEPYRMPTLMFLSGILLHRSLNKSAGAYFGGKARKIGWPYLLWSLVGLALAGDLALSYILRIAYNPAETHLWYLWFLLIFYSAAWALKKVPSIAVASAALIASQFLPEAFRLEKAAFLFAFFMLGNCYSQHRQKINGVLNKPLTMALAVVAAAVASYASVAGLKVVYEPLYALGVVGMIAIAMNLVPRIRAGRTRSVLEFLGRNSIVLYIVHLFAIRTAGTLLSRVDLTNPYLQYPIFVAIGLGSGLFFIWVTKLWPRSNLLFAWPEKSREALT</sequence>
<keyword evidence="3" id="KW-1003">Cell membrane</keyword>
<dbReference type="PANTHER" id="PTHR40074">
    <property type="entry name" value="O-ACETYLTRANSFERASE WECH"/>
    <property type="match status" value="1"/>
</dbReference>
<feature type="domain" description="Acyltransferase 3" evidence="8">
    <location>
        <begin position="4"/>
        <end position="295"/>
    </location>
</feature>
<feature type="transmembrane region" description="Helical" evidence="7">
    <location>
        <begin position="114"/>
        <end position="130"/>
    </location>
</feature>
<dbReference type="Pfam" id="PF01757">
    <property type="entry name" value="Acyl_transf_3"/>
    <property type="match status" value="1"/>
</dbReference>
<dbReference type="EMBL" id="WBJX01000001">
    <property type="protein sequence ID" value="KAB1639127.1"/>
    <property type="molecule type" value="Genomic_DNA"/>
</dbReference>
<keyword evidence="5 7" id="KW-1133">Transmembrane helix</keyword>
<dbReference type="GO" id="GO:0009246">
    <property type="term" value="P:enterobacterial common antigen biosynthetic process"/>
    <property type="evidence" value="ECO:0007669"/>
    <property type="project" value="TreeGrafter"/>
</dbReference>
<evidence type="ECO:0000313" key="9">
    <source>
        <dbReference type="EMBL" id="KAB1639127.1"/>
    </source>
</evidence>
<dbReference type="InterPro" id="IPR002656">
    <property type="entry name" value="Acyl_transf_3_dom"/>
</dbReference>
<protein>
    <submittedName>
        <fullName evidence="9">Acyltransferase</fullName>
    </submittedName>
</protein>
<keyword evidence="6 7" id="KW-0472">Membrane</keyword>
<keyword evidence="9" id="KW-0808">Transferase</keyword>
<gene>
    <name evidence="9" type="ORF">F8O03_01930</name>
</gene>
<dbReference type="GO" id="GO:0016413">
    <property type="term" value="F:O-acetyltransferase activity"/>
    <property type="evidence" value="ECO:0007669"/>
    <property type="project" value="TreeGrafter"/>
</dbReference>